<gene>
    <name evidence="1" type="ORF">TWF481_010695</name>
</gene>
<sequence length="158" mass="18365">MEEDPTLQEVSPGDLGALDLWNSSLREINPDAVPFNRFMPWRLFWRDAILRSINPSDFSYLEDPGFDTDLSRYANYQYTTLGTTFPWADEKKEAFDKVRPEWKSLFQYFEEAGGHSLQVPANTPNLLKMAYRYGCMERKARTVTYRTVMRAVDLASVT</sequence>
<evidence type="ECO:0000313" key="2">
    <source>
        <dbReference type="Proteomes" id="UP001370758"/>
    </source>
</evidence>
<dbReference type="EMBL" id="JAVHJL010000007">
    <property type="protein sequence ID" value="KAK6500351.1"/>
    <property type="molecule type" value="Genomic_DNA"/>
</dbReference>
<name>A0AAV9W1I7_9PEZI</name>
<proteinExistence type="predicted"/>
<dbReference type="AlphaFoldDB" id="A0AAV9W1I7"/>
<organism evidence="1 2">
    <name type="scientific">Arthrobotrys musiformis</name>
    <dbReference type="NCBI Taxonomy" id="47236"/>
    <lineage>
        <taxon>Eukaryota</taxon>
        <taxon>Fungi</taxon>
        <taxon>Dikarya</taxon>
        <taxon>Ascomycota</taxon>
        <taxon>Pezizomycotina</taxon>
        <taxon>Orbiliomycetes</taxon>
        <taxon>Orbiliales</taxon>
        <taxon>Orbiliaceae</taxon>
        <taxon>Arthrobotrys</taxon>
    </lineage>
</organism>
<protein>
    <submittedName>
        <fullName evidence="1">Uncharacterized protein</fullName>
    </submittedName>
</protein>
<dbReference type="Proteomes" id="UP001370758">
    <property type="component" value="Unassembled WGS sequence"/>
</dbReference>
<accession>A0AAV9W1I7</accession>
<keyword evidence="2" id="KW-1185">Reference proteome</keyword>
<reference evidence="1 2" key="1">
    <citation type="submission" date="2023-08" db="EMBL/GenBank/DDBJ databases">
        <authorList>
            <person name="Palmer J.M."/>
        </authorList>
    </citation>
    <scope>NUCLEOTIDE SEQUENCE [LARGE SCALE GENOMIC DNA]</scope>
    <source>
        <strain evidence="1 2">TWF481</strain>
    </source>
</reference>
<comment type="caution">
    <text evidence="1">The sequence shown here is derived from an EMBL/GenBank/DDBJ whole genome shotgun (WGS) entry which is preliminary data.</text>
</comment>
<evidence type="ECO:0000313" key="1">
    <source>
        <dbReference type="EMBL" id="KAK6500351.1"/>
    </source>
</evidence>